<reference evidence="2" key="1">
    <citation type="submission" date="2020-09" db="EMBL/GenBank/DDBJ databases">
        <title>Nocardioides sp. strain MJB4 16S ribosomal RNA gene Genome sequencing and assembly.</title>
        <authorList>
            <person name="Kim I."/>
        </authorList>
    </citation>
    <scope>NUCLEOTIDE SEQUENCE</scope>
    <source>
        <strain evidence="2">MJB4</strain>
    </source>
</reference>
<feature type="transmembrane region" description="Helical" evidence="1">
    <location>
        <begin position="346"/>
        <end position="365"/>
    </location>
</feature>
<organism evidence="2 3">
    <name type="scientific">Nocardioides donggukensis</name>
    <dbReference type="NCBI Taxonomy" id="2774019"/>
    <lineage>
        <taxon>Bacteria</taxon>
        <taxon>Bacillati</taxon>
        <taxon>Actinomycetota</taxon>
        <taxon>Actinomycetes</taxon>
        <taxon>Propionibacteriales</taxon>
        <taxon>Nocardioidaceae</taxon>
        <taxon>Nocardioides</taxon>
    </lineage>
</organism>
<feature type="transmembrane region" description="Helical" evidence="1">
    <location>
        <begin position="135"/>
        <end position="151"/>
    </location>
</feature>
<dbReference type="AlphaFoldDB" id="A0A927K6E1"/>
<dbReference type="RefSeq" id="WP_192140294.1">
    <property type="nucleotide sequence ID" value="NZ_JACYXZ010000001.1"/>
</dbReference>
<evidence type="ECO:0000313" key="2">
    <source>
        <dbReference type="EMBL" id="MBD8868555.1"/>
    </source>
</evidence>
<feature type="transmembrane region" description="Helical" evidence="1">
    <location>
        <begin position="180"/>
        <end position="197"/>
    </location>
</feature>
<name>A0A927K6E1_9ACTN</name>
<proteinExistence type="predicted"/>
<keyword evidence="3" id="KW-1185">Reference proteome</keyword>
<keyword evidence="1" id="KW-1133">Transmembrane helix</keyword>
<accession>A0A927K6E1</accession>
<keyword evidence="1" id="KW-0812">Transmembrane</keyword>
<comment type="caution">
    <text evidence="2">The sequence shown here is derived from an EMBL/GenBank/DDBJ whole genome shotgun (WGS) entry which is preliminary data.</text>
</comment>
<feature type="transmembrane region" description="Helical" evidence="1">
    <location>
        <begin position="317"/>
        <end position="334"/>
    </location>
</feature>
<evidence type="ECO:0000256" key="1">
    <source>
        <dbReference type="SAM" id="Phobius"/>
    </source>
</evidence>
<dbReference type="Proteomes" id="UP000616839">
    <property type="component" value="Unassembled WGS sequence"/>
</dbReference>
<keyword evidence="1" id="KW-0472">Membrane</keyword>
<evidence type="ECO:0000313" key="3">
    <source>
        <dbReference type="Proteomes" id="UP000616839"/>
    </source>
</evidence>
<sequence length="503" mass="52113">MTLPLRDPTTRVVAAAAVAAFLLRFPGSLWPVRPDEAGFTLVARAWSPQPDSLYGPYFVDRPPLLIGLVRLCDDLGGPLLLRFVAALGCLVAVISAAGVARLVAGPRTAGWTAVATAAVVANTMIDSVAAKGEVLGIPVILTSIWFSLLALERRSPGWAAAAGLLAATVLGLKQNLVGGLVFGGVLLVAALLTRALSGREFARLGAAAAAGAAVPVLGTVLWTVLAGVDLDVLWYAVLGFRSDATGVLVTGETGAPAHRAAALAGVVLICGIALIIGGFLAHLPGEWSANPPVAAATLALILTDGIGLVLSGSFWRPYAFALVPATALCAALLLRRRSKRGLAMRSVIVVAAVSSLLSVVGWTALTLTGSQPPGAVYTGEAVADAAEPGDTLVVFGGRADLQFASGLDSPYEYVWSLPMRTLDPEYAELRALVSGDRAPTWLVEWVDFTTWDEPAGSALADVVQQHYRVGGFACDGRPIWVQVDAVRPFVTVDCDRPPVGPGL</sequence>
<gene>
    <name evidence="2" type="ORF">IE331_02860</name>
</gene>
<dbReference type="EMBL" id="JACYXZ010000001">
    <property type="protein sequence ID" value="MBD8868555.1"/>
    <property type="molecule type" value="Genomic_DNA"/>
</dbReference>
<feature type="transmembrane region" description="Helical" evidence="1">
    <location>
        <begin position="204"/>
        <end position="225"/>
    </location>
</feature>
<feature type="transmembrane region" description="Helical" evidence="1">
    <location>
        <begin position="293"/>
        <end position="311"/>
    </location>
</feature>
<feature type="transmembrane region" description="Helical" evidence="1">
    <location>
        <begin position="260"/>
        <end position="281"/>
    </location>
</feature>
<feature type="transmembrane region" description="Helical" evidence="1">
    <location>
        <begin position="79"/>
        <end position="104"/>
    </location>
</feature>
<protein>
    <submittedName>
        <fullName evidence="2">Glycosyltransferase family 39 protein</fullName>
    </submittedName>
</protein>